<feature type="domain" description="Prephenate/arogenate dehydrogenase" evidence="2">
    <location>
        <begin position="8"/>
        <end position="259"/>
    </location>
</feature>
<evidence type="ECO:0000313" key="4">
    <source>
        <dbReference type="Proteomes" id="UP000295399"/>
    </source>
</evidence>
<proteinExistence type="predicted"/>
<dbReference type="InterPro" id="IPR046826">
    <property type="entry name" value="PDH_N"/>
</dbReference>
<dbReference type="PANTHER" id="PTHR21363">
    <property type="entry name" value="PREPHENATE DEHYDROGENASE"/>
    <property type="match status" value="1"/>
</dbReference>
<protein>
    <submittedName>
        <fullName evidence="3">Prephenate dehydrogenase</fullName>
    </submittedName>
</protein>
<dbReference type="GO" id="GO:0006571">
    <property type="term" value="P:tyrosine biosynthetic process"/>
    <property type="evidence" value="ECO:0007669"/>
    <property type="project" value="InterPro"/>
</dbReference>
<evidence type="ECO:0000259" key="2">
    <source>
        <dbReference type="PROSITE" id="PS51176"/>
    </source>
</evidence>
<evidence type="ECO:0000256" key="1">
    <source>
        <dbReference type="ARBA" id="ARBA00023002"/>
    </source>
</evidence>
<accession>A0A4R2PW20</accession>
<dbReference type="Pfam" id="PF02153">
    <property type="entry name" value="PDH_N"/>
    <property type="match status" value="1"/>
</dbReference>
<dbReference type="PROSITE" id="PS51176">
    <property type="entry name" value="PDH_ADH"/>
    <property type="match status" value="1"/>
</dbReference>
<dbReference type="GO" id="GO:0070403">
    <property type="term" value="F:NAD+ binding"/>
    <property type="evidence" value="ECO:0007669"/>
    <property type="project" value="InterPro"/>
</dbReference>
<reference evidence="3 4" key="1">
    <citation type="submission" date="2019-03" db="EMBL/GenBank/DDBJ databases">
        <title>Genomic Encyclopedia of Type Strains, Phase IV (KMG-IV): sequencing the most valuable type-strain genomes for metagenomic binning, comparative biology and taxonomic classification.</title>
        <authorList>
            <person name="Goeker M."/>
        </authorList>
    </citation>
    <scope>NUCLEOTIDE SEQUENCE [LARGE SCALE GENOMIC DNA]</scope>
    <source>
        <strain evidence="3 4">DSM 2132</strain>
    </source>
</reference>
<comment type="caution">
    <text evidence="3">The sequence shown here is derived from an EMBL/GenBank/DDBJ whole genome shotgun (WGS) entry which is preliminary data.</text>
</comment>
<dbReference type="InterPro" id="IPR008927">
    <property type="entry name" value="6-PGluconate_DH-like_C_sf"/>
</dbReference>
<dbReference type="InterPro" id="IPR050812">
    <property type="entry name" value="Preph/Arog_dehydrog"/>
</dbReference>
<dbReference type="SUPFAM" id="SSF48179">
    <property type="entry name" value="6-phosphogluconate dehydrogenase C-terminal domain-like"/>
    <property type="match status" value="1"/>
</dbReference>
<dbReference type="InParanoid" id="A0A4R2PW20"/>
<evidence type="ECO:0000313" key="3">
    <source>
        <dbReference type="EMBL" id="TCP38425.1"/>
    </source>
</evidence>
<dbReference type="InterPro" id="IPR003099">
    <property type="entry name" value="Prephen_DH"/>
</dbReference>
<dbReference type="Proteomes" id="UP000295399">
    <property type="component" value="Unassembled WGS sequence"/>
</dbReference>
<dbReference type="RefSeq" id="WP_132706847.1">
    <property type="nucleotide sequence ID" value="NZ_JACIGF010000001.1"/>
</dbReference>
<dbReference type="GO" id="GO:0008977">
    <property type="term" value="F:prephenate dehydrogenase (NAD+) activity"/>
    <property type="evidence" value="ECO:0007669"/>
    <property type="project" value="InterPro"/>
</dbReference>
<sequence>MSAPVSLPSLGIVGAGAFGRFMARHLVPHFDLVLADPRADLDAIAGRLGARAGTLDEAAAAGITILAVPVQAIGEVAHALATRLPAGALVLDVGSVKVKPARLLAEALPETVDIVCTHPLFGPQSAADTIAGRKITLCPVRGDRADGVARFCGDVLGLKVIEATPADHDRELAYVQGVTHLIGKTLLTMALDDFDQTTVSYDLLRRAVGYIADDSADLFRAIELENPFAPEARRAFFDAVRQVESVLEDAEHRPGEAAP</sequence>
<keyword evidence="4" id="KW-1185">Reference proteome</keyword>
<name>A0A4R2PW20_RHOSA</name>
<gene>
    <name evidence="3" type="ORF">EV659_101329</name>
</gene>
<dbReference type="GO" id="GO:0004665">
    <property type="term" value="F:prephenate dehydrogenase (NADP+) activity"/>
    <property type="evidence" value="ECO:0007669"/>
    <property type="project" value="InterPro"/>
</dbReference>
<dbReference type="InterPro" id="IPR036291">
    <property type="entry name" value="NAD(P)-bd_dom_sf"/>
</dbReference>
<dbReference type="EMBL" id="SLXO01000001">
    <property type="protein sequence ID" value="TCP38425.1"/>
    <property type="molecule type" value="Genomic_DNA"/>
</dbReference>
<keyword evidence="1" id="KW-0560">Oxidoreductase</keyword>
<organism evidence="3 4">
    <name type="scientific">Rhodothalassium salexigens DSM 2132</name>
    <dbReference type="NCBI Taxonomy" id="1188247"/>
    <lineage>
        <taxon>Bacteria</taxon>
        <taxon>Pseudomonadati</taxon>
        <taxon>Pseudomonadota</taxon>
        <taxon>Alphaproteobacteria</taxon>
        <taxon>Rhodothalassiales</taxon>
        <taxon>Rhodothalassiaceae</taxon>
        <taxon>Rhodothalassium</taxon>
    </lineage>
</organism>
<dbReference type="SUPFAM" id="SSF51735">
    <property type="entry name" value="NAD(P)-binding Rossmann-fold domains"/>
    <property type="match status" value="1"/>
</dbReference>
<dbReference type="AlphaFoldDB" id="A0A4R2PW20"/>
<dbReference type="PANTHER" id="PTHR21363:SF0">
    <property type="entry name" value="PREPHENATE DEHYDROGENASE [NADP(+)]"/>
    <property type="match status" value="1"/>
</dbReference>
<dbReference type="Gene3D" id="3.40.50.720">
    <property type="entry name" value="NAD(P)-binding Rossmann-like Domain"/>
    <property type="match status" value="1"/>
</dbReference>
<dbReference type="OrthoDB" id="9800497at2"/>